<feature type="binding site" evidence="8">
    <location>
        <position position="373"/>
    </location>
    <ligand>
        <name>[4Fe-4S] cluster</name>
        <dbReference type="ChEBI" id="CHEBI:49883"/>
        <label>1</label>
    </ligand>
</feature>
<dbReference type="Pfam" id="PF10531">
    <property type="entry name" value="SLBB"/>
    <property type="match status" value="1"/>
</dbReference>
<reference evidence="11 12" key="1">
    <citation type="submission" date="2019-02" db="EMBL/GenBank/DDBJ databases">
        <title>Halieaceae_genomes.</title>
        <authorList>
            <person name="Li S.-H."/>
        </authorList>
    </citation>
    <scope>NUCLEOTIDE SEQUENCE [LARGE SCALE GENOMIC DNA]</scope>
    <source>
        <strain evidence="11 12">JH123</strain>
    </source>
</reference>
<feature type="region of interest" description="Disordered" evidence="9">
    <location>
        <begin position="464"/>
        <end position="507"/>
    </location>
</feature>
<comment type="function">
    <text evidence="8">Part of a membrane-bound complex that couples electron transfer with translocation of ions across the membrane.</text>
</comment>
<dbReference type="InterPro" id="IPR026902">
    <property type="entry name" value="RnfC_N"/>
</dbReference>
<dbReference type="Pfam" id="PF13375">
    <property type="entry name" value="RnfC_N"/>
    <property type="match status" value="1"/>
</dbReference>
<dbReference type="SUPFAM" id="SSF46548">
    <property type="entry name" value="alpha-helical ferredoxin"/>
    <property type="match status" value="1"/>
</dbReference>
<evidence type="ECO:0000256" key="9">
    <source>
        <dbReference type="SAM" id="MobiDB-lite"/>
    </source>
</evidence>
<feature type="binding site" evidence="8">
    <location>
        <position position="415"/>
    </location>
    <ligand>
        <name>[4Fe-4S] cluster</name>
        <dbReference type="ChEBI" id="CHEBI:49883"/>
        <label>2</label>
    </ligand>
</feature>
<keyword evidence="8" id="KW-1003">Cell membrane</keyword>
<name>A0ABY6QAH8_9GAMM</name>
<comment type="cofactor">
    <cofactor evidence="8">
        <name>[4Fe-4S] cluster</name>
        <dbReference type="ChEBI" id="CHEBI:49883"/>
    </cofactor>
    <text evidence="8">Binds 2 [4Fe-4S] clusters per subunit.</text>
</comment>
<dbReference type="Proteomes" id="UP001317963">
    <property type="component" value="Chromosome"/>
</dbReference>
<dbReference type="InterPro" id="IPR010208">
    <property type="entry name" value="Ion_transpt_RnfC/RsxC"/>
</dbReference>
<dbReference type="InterPro" id="IPR011538">
    <property type="entry name" value="Nuo51_FMN-bd"/>
</dbReference>
<feature type="compositionally biased region" description="Basic and acidic residues" evidence="9">
    <location>
        <begin position="464"/>
        <end position="486"/>
    </location>
</feature>
<gene>
    <name evidence="11" type="primary">rsxC</name>
    <name evidence="8" type="synonym">rnfC</name>
    <name evidence="11" type="ORF">E0F26_11860</name>
</gene>
<dbReference type="InterPro" id="IPR019554">
    <property type="entry name" value="Soluble_ligand-bd"/>
</dbReference>
<dbReference type="EC" id="7.-.-.-" evidence="8"/>
<feature type="domain" description="4Fe-4S ferredoxin-type" evidence="10">
    <location>
        <begin position="400"/>
        <end position="429"/>
    </location>
</feature>
<keyword evidence="5 8" id="KW-0249">Electron transport</keyword>
<evidence type="ECO:0000256" key="2">
    <source>
        <dbReference type="ARBA" id="ARBA00022485"/>
    </source>
</evidence>
<keyword evidence="7 8" id="KW-0411">Iron-sulfur</keyword>
<comment type="subcellular location">
    <subcellularLocation>
        <location evidence="8">Cell inner membrane</location>
        <topology evidence="8">Peripheral membrane protein</topology>
    </subcellularLocation>
</comment>
<dbReference type="PANTHER" id="PTHR43034:SF2">
    <property type="entry name" value="ION-TRANSLOCATING OXIDOREDUCTASE COMPLEX SUBUNIT C"/>
    <property type="match status" value="1"/>
</dbReference>
<feature type="binding site" evidence="8">
    <location>
        <position position="412"/>
    </location>
    <ligand>
        <name>[4Fe-4S] cluster</name>
        <dbReference type="ChEBI" id="CHEBI:49883"/>
        <label>2</label>
    </ligand>
</feature>
<keyword evidence="12" id="KW-1185">Reference proteome</keyword>
<organism evidence="11 12">
    <name type="scientific">Candidatus Paraluminiphilus aquimaris</name>
    <dbReference type="NCBI Taxonomy" id="2518994"/>
    <lineage>
        <taxon>Bacteria</taxon>
        <taxon>Pseudomonadati</taxon>
        <taxon>Pseudomonadota</taxon>
        <taxon>Gammaproteobacteria</taxon>
        <taxon>Cellvibrionales</taxon>
        <taxon>Halieaceae</taxon>
        <taxon>Candidatus Paraluminiphilus</taxon>
    </lineage>
</organism>
<evidence type="ECO:0000256" key="1">
    <source>
        <dbReference type="ARBA" id="ARBA00022448"/>
    </source>
</evidence>
<keyword evidence="8" id="KW-0997">Cell inner membrane</keyword>
<keyword evidence="2 8" id="KW-0004">4Fe-4S</keyword>
<dbReference type="NCBIfam" id="TIGR01945">
    <property type="entry name" value="rnfC"/>
    <property type="match status" value="1"/>
</dbReference>
<feature type="binding site" evidence="8">
    <location>
        <position position="376"/>
    </location>
    <ligand>
        <name>[4Fe-4S] cluster</name>
        <dbReference type="ChEBI" id="CHEBI:49883"/>
        <label>1</label>
    </ligand>
</feature>
<evidence type="ECO:0000256" key="4">
    <source>
        <dbReference type="ARBA" id="ARBA00022737"/>
    </source>
</evidence>
<evidence type="ECO:0000256" key="7">
    <source>
        <dbReference type="ARBA" id="ARBA00023014"/>
    </source>
</evidence>
<dbReference type="InterPro" id="IPR037225">
    <property type="entry name" value="Nuo51_FMN-bd_sf"/>
</dbReference>
<proteinExistence type="inferred from homology"/>
<dbReference type="Gene3D" id="3.40.50.11540">
    <property type="entry name" value="NADH-ubiquinone oxidoreductase 51kDa subunit"/>
    <property type="match status" value="1"/>
</dbReference>
<sequence>MRQIFDIHGGIHPPERKELADPGYVHEMPLPSKLVLPISQHIGAPARPVVEVGDAVKGGQMIAEAQGPVSVPVHAPSSGTVTAIESRAVPHASGLTATCIEISLDGNDSWIDLKGLEDWRETPKPELVERVRQAGIAGLGGAGFPTAIKLASDRELGIHTLIINGTECEPYISADDTVMQCCAREIVEGAEILAHMVGAQNIILAVEDNKPEAAEAMANAAQALEIADVVTFPTKYPSGGEKQLIEILFDMQVPSGGIPADIGILCQNPSTAVAVRDALINGKPLTDRITTVTGMSLKKPGNRRVMLGTPIRELLDEAAFDAETADRVIHGGPMMGFAVTDLDMPVVKITNCILAPTRTEIPSPQPQQACIRCGMCAEACPASLLPQQLYWYARAKDNEQLERHNLLDCIECGACAYVCPSHIPLVQYYRSAKGAIREAANEKVRSDNSRLRFEARQERLEREAAAKEAKRAARKAAAEARAKSGDDPVQAAIERAKAKKASQEAEQ</sequence>
<comment type="subunit">
    <text evidence="8">The complex is composed of six subunits: RnfA, RnfB, RnfC, RnfD, RnfE and RnfG.</text>
</comment>
<keyword evidence="8" id="KW-1278">Translocase</keyword>
<dbReference type="RefSeq" id="WP_279241875.1">
    <property type="nucleotide sequence ID" value="NZ_CP036501.1"/>
</dbReference>
<feature type="binding site" evidence="8">
    <location>
        <position position="409"/>
    </location>
    <ligand>
        <name>[4Fe-4S] cluster</name>
        <dbReference type="ChEBI" id="CHEBI:49883"/>
        <label>2</label>
    </ligand>
</feature>
<dbReference type="Pfam" id="PF01512">
    <property type="entry name" value="Complex1_51K"/>
    <property type="match status" value="1"/>
</dbReference>
<evidence type="ECO:0000256" key="8">
    <source>
        <dbReference type="HAMAP-Rule" id="MF_00461"/>
    </source>
</evidence>
<dbReference type="InterPro" id="IPR017896">
    <property type="entry name" value="4Fe4S_Fe-S-bd"/>
</dbReference>
<keyword evidence="4 8" id="KW-0677">Repeat</keyword>
<keyword evidence="3 8" id="KW-0479">Metal-binding</keyword>
<evidence type="ECO:0000256" key="3">
    <source>
        <dbReference type="ARBA" id="ARBA00022723"/>
    </source>
</evidence>
<evidence type="ECO:0000313" key="12">
    <source>
        <dbReference type="Proteomes" id="UP001317963"/>
    </source>
</evidence>
<dbReference type="PANTHER" id="PTHR43034">
    <property type="entry name" value="ION-TRANSLOCATING OXIDOREDUCTASE COMPLEX SUBUNIT C"/>
    <property type="match status" value="1"/>
</dbReference>
<comment type="similarity">
    <text evidence="8">Belongs to the 4Fe4S bacterial-type ferredoxin family. RnfC subfamily.</text>
</comment>
<dbReference type="SUPFAM" id="SSF142019">
    <property type="entry name" value="Nqo1 FMN-binding domain-like"/>
    <property type="match status" value="1"/>
</dbReference>
<keyword evidence="8" id="KW-0472">Membrane</keyword>
<dbReference type="InterPro" id="IPR017900">
    <property type="entry name" value="4Fe4S_Fe_S_CS"/>
</dbReference>
<accession>A0ABY6QAH8</accession>
<evidence type="ECO:0000256" key="6">
    <source>
        <dbReference type="ARBA" id="ARBA00023004"/>
    </source>
</evidence>
<dbReference type="NCBIfam" id="NF003454">
    <property type="entry name" value="PRK05035.1"/>
    <property type="match status" value="1"/>
</dbReference>
<feature type="domain" description="4Fe-4S ferredoxin-type" evidence="10">
    <location>
        <begin position="360"/>
        <end position="390"/>
    </location>
</feature>
<dbReference type="PROSITE" id="PS00198">
    <property type="entry name" value="4FE4S_FER_1"/>
    <property type="match status" value="1"/>
</dbReference>
<dbReference type="EMBL" id="CP036501">
    <property type="protein sequence ID" value="UZP75388.1"/>
    <property type="molecule type" value="Genomic_DNA"/>
</dbReference>
<evidence type="ECO:0000313" key="11">
    <source>
        <dbReference type="EMBL" id="UZP75388.1"/>
    </source>
</evidence>
<dbReference type="PROSITE" id="PS51379">
    <property type="entry name" value="4FE4S_FER_2"/>
    <property type="match status" value="2"/>
</dbReference>
<keyword evidence="1 8" id="KW-0813">Transport</keyword>
<feature type="binding site" evidence="8">
    <location>
        <position position="419"/>
    </location>
    <ligand>
        <name>[4Fe-4S] cluster</name>
        <dbReference type="ChEBI" id="CHEBI:49883"/>
        <label>1</label>
    </ligand>
</feature>
<dbReference type="HAMAP" id="MF_00461">
    <property type="entry name" value="RsxC_RnfC"/>
    <property type="match status" value="1"/>
</dbReference>
<evidence type="ECO:0000259" key="10">
    <source>
        <dbReference type="PROSITE" id="PS51379"/>
    </source>
</evidence>
<feature type="binding site" evidence="8">
    <location>
        <position position="380"/>
    </location>
    <ligand>
        <name>[4Fe-4S] cluster</name>
        <dbReference type="ChEBI" id="CHEBI:49883"/>
        <label>2</label>
    </ligand>
</feature>
<evidence type="ECO:0000256" key="5">
    <source>
        <dbReference type="ARBA" id="ARBA00022982"/>
    </source>
</evidence>
<keyword evidence="6 8" id="KW-0408">Iron</keyword>
<feature type="binding site" evidence="8">
    <location>
        <position position="370"/>
    </location>
    <ligand>
        <name>[4Fe-4S] cluster</name>
        <dbReference type="ChEBI" id="CHEBI:49883"/>
        <label>1</label>
    </ligand>
</feature>
<protein>
    <recommendedName>
        <fullName evidence="8">Ion-translocating oxidoreductase complex subunit C</fullName>
        <ecNumber evidence="8">7.-.-.-</ecNumber>
    </recommendedName>
    <alternativeName>
        <fullName evidence="8">Rnf electron transport complex subunit C</fullName>
    </alternativeName>
</protein>
<dbReference type="Pfam" id="PF12838">
    <property type="entry name" value="Fer4_7"/>
    <property type="match status" value="1"/>
</dbReference>
<dbReference type="Gene3D" id="3.30.70.20">
    <property type="match status" value="1"/>
</dbReference>